<sequence length="312" mass="34445">MRPTEPVVPAAVRWRVRRSHRPAACWGVQSVMTTTQPSIGPLWTSELSAWQLALQAMRQSPQTIELRMYHVRRLGRAGLSGSPWTLGPSDLLEWAGGHQWARETARAVRSSFRRFWAWGVETGRTDVNLADVLPPVRPGQPLPRPAAPAVVAGAIGSADGRVGLMLRLANELGMRRGEVAQVRPEDDLVHDLVGWSLVVHGKGAKNRVLPLPNELADVLRAAPPGYLFPNQTGGHLSPHWVGTLVSRALVDGTTMHQLRHLCATEIHDATHDLRLVQTLLGHASVATTQRYIAVDDSKVRDAILERSRRWHP</sequence>
<dbReference type="PANTHER" id="PTHR30349:SF64">
    <property type="entry name" value="PROPHAGE INTEGRASE INTD-RELATED"/>
    <property type="match status" value="1"/>
</dbReference>
<dbReference type="AlphaFoldDB" id="A0A4R5W6R3"/>
<reference evidence="3 4" key="1">
    <citation type="submission" date="2019-01" db="EMBL/GenBank/DDBJ databases">
        <title>High-quality-draft genome sequences of five non-tuberculosis mycobacteriaceae isolated from a nosocomial environment.</title>
        <authorList>
            <person name="Tiago I."/>
            <person name="Alarico S."/>
            <person name="Pereira S.G."/>
            <person name="Coelho C."/>
            <person name="Maranha A."/>
            <person name="Empadinhas N."/>
        </authorList>
    </citation>
    <scope>NUCLEOTIDE SEQUENCE [LARGE SCALE GENOMIC DNA]</scope>
    <source>
        <strain evidence="3 4">24AIII</strain>
    </source>
</reference>
<keyword evidence="1" id="KW-0233">DNA recombination</keyword>
<comment type="caution">
    <text evidence="3">The sequence shown here is derived from an EMBL/GenBank/DDBJ whole genome shotgun (WGS) entry which is preliminary data.</text>
</comment>
<gene>
    <name evidence="3" type="ORF">EUA03_26450</name>
</gene>
<protein>
    <submittedName>
        <fullName evidence="3">Integrase</fullName>
    </submittedName>
</protein>
<dbReference type="InterPro" id="IPR050090">
    <property type="entry name" value="Tyrosine_recombinase_XerCD"/>
</dbReference>
<dbReference type="GO" id="GO:0015074">
    <property type="term" value="P:DNA integration"/>
    <property type="evidence" value="ECO:0007669"/>
    <property type="project" value="InterPro"/>
</dbReference>
<dbReference type="EMBL" id="SDLO01000042">
    <property type="protein sequence ID" value="TDK84468.1"/>
    <property type="molecule type" value="Genomic_DNA"/>
</dbReference>
<feature type="domain" description="Tyr recombinase" evidence="2">
    <location>
        <begin position="141"/>
        <end position="304"/>
    </location>
</feature>
<dbReference type="PROSITE" id="PS51898">
    <property type="entry name" value="TYR_RECOMBINASE"/>
    <property type="match status" value="1"/>
</dbReference>
<organism evidence="3 4">
    <name type="scientific">Mycolicibacterium mucogenicum</name>
    <name type="common">Mycobacterium mucogenicum</name>
    <dbReference type="NCBI Taxonomy" id="56689"/>
    <lineage>
        <taxon>Bacteria</taxon>
        <taxon>Bacillati</taxon>
        <taxon>Actinomycetota</taxon>
        <taxon>Actinomycetes</taxon>
        <taxon>Mycobacteriales</taxon>
        <taxon>Mycobacteriaceae</taxon>
        <taxon>Mycolicibacterium</taxon>
    </lineage>
</organism>
<name>A0A4R5W6R3_MYCMU</name>
<dbReference type="GO" id="GO:0003677">
    <property type="term" value="F:DNA binding"/>
    <property type="evidence" value="ECO:0007669"/>
    <property type="project" value="InterPro"/>
</dbReference>
<dbReference type="InterPro" id="IPR011010">
    <property type="entry name" value="DNA_brk_join_enz"/>
</dbReference>
<dbReference type="Pfam" id="PF00589">
    <property type="entry name" value="Phage_integrase"/>
    <property type="match status" value="1"/>
</dbReference>
<proteinExistence type="predicted"/>
<evidence type="ECO:0000256" key="1">
    <source>
        <dbReference type="ARBA" id="ARBA00023172"/>
    </source>
</evidence>
<dbReference type="OrthoDB" id="1822491at2"/>
<dbReference type="SUPFAM" id="SSF56349">
    <property type="entry name" value="DNA breaking-rejoining enzymes"/>
    <property type="match status" value="1"/>
</dbReference>
<evidence type="ECO:0000259" key="2">
    <source>
        <dbReference type="PROSITE" id="PS51898"/>
    </source>
</evidence>
<evidence type="ECO:0000313" key="3">
    <source>
        <dbReference type="EMBL" id="TDK84468.1"/>
    </source>
</evidence>
<dbReference type="InterPro" id="IPR002104">
    <property type="entry name" value="Integrase_catalytic"/>
</dbReference>
<dbReference type="Gene3D" id="1.10.443.10">
    <property type="entry name" value="Intergrase catalytic core"/>
    <property type="match status" value="1"/>
</dbReference>
<dbReference type="CDD" id="cd00397">
    <property type="entry name" value="DNA_BRE_C"/>
    <property type="match status" value="1"/>
</dbReference>
<evidence type="ECO:0000313" key="4">
    <source>
        <dbReference type="Proteomes" id="UP000294929"/>
    </source>
</evidence>
<dbReference type="GO" id="GO:0006310">
    <property type="term" value="P:DNA recombination"/>
    <property type="evidence" value="ECO:0007669"/>
    <property type="project" value="UniProtKB-KW"/>
</dbReference>
<accession>A0A4R5W6R3</accession>
<dbReference type="PANTHER" id="PTHR30349">
    <property type="entry name" value="PHAGE INTEGRASE-RELATED"/>
    <property type="match status" value="1"/>
</dbReference>
<dbReference type="Proteomes" id="UP000294929">
    <property type="component" value="Unassembled WGS sequence"/>
</dbReference>
<dbReference type="InterPro" id="IPR013762">
    <property type="entry name" value="Integrase-like_cat_sf"/>
</dbReference>